<sequence>MLKEWYHYTVVFQGRQRLYYSQYMNTFSHRVQNLRRKINEALNGANSSALEKGIYISVGNWDKTAGNFFNYSDLVLHSHFCLVIAGDMVWSYRLMDVMSAGCIPVIVANGWTLPFENLIDWKNYVLFIDENLIINMDADALLHFLWNSSQTKYLLDQFNGNICLWHLRIWNLYKDFFSSFSLVVDRMLQSIDLKLAKK</sequence>
<evidence type="ECO:0000313" key="4">
    <source>
        <dbReference type="Proteomes" id="UP000023152"/>
    </source>
</evidence>
<accession>X6MJK1</accession>
<evidence type="ECO:0000259" key="2">
    <source>
        <dbReference type="Pfam" id="PF03016"/>
    </source>
</evidence>
<evidence type="ECO:0000313" key="3">
    <source>
        <dbReference type="EMBL" id="ETO13240.1"/>
    </source>
</evidence>
<comment type="caution">
    <text evidence="3">The sequence shown here is derived from an EMBL/GenBank/DDBJ whole genome shotgun (WGS) entry which is preliminary data.</text>
</comment>
<organism evidence="3 4">
    <name type="scientific">Reticulomyxa filosa</name>
    <dbReference type="NCBI Taxonomy" id="46433"/>
    <lineage>
        <taxon>Eukaryota</taxon>
        <taxon>Sar</taxon>
        <taxon>Rhizaria</taxon>
        <taxon>Retaria</taxon>
        <taxon>Foraminifera</taxon>
        <taxon>Monothalamids</taxon>
        <taxon>Reticulomyxidae</taxon>
        <taxon>Reticulomyxa</taxon>
    </lineage>
</organism>
<dbReference type="PANTHER" id="PTHR11062">
    <property type="entry name" value="EXOSTOSIN HEPARAN SULFATE GLYCOSYLTRANSFERASE -RELATED"/>
    <property type="match status" value="1"/>
</dbReference>
<evidence type="ECO:0000256" key="1">
    <source>
        <dbReference type="ARBA" id="ARBA00010271"/>
    </source>
</evidence>
<dbReference type="InterPro" id="IPR040911">
    <property type="entry name" value="Exostosin_GT47"/>
</dbReference>
<dbReference type="Pfam" id="PF03016">
    <property type="entry name" value="Exostosin_GT47"/>
    <property type="match status" value="1"/>
</dbReference>
<dbReference type="GO" id="GO:0016757">
    <property type="term" value="F:glycosyltransferase activity"/>
    <property type="evidence" value="ECO:0007669"/>
    <property type="project" value="InterPro"/>
</dbReference>
<comment type="similarity">
    <text evidence="1">Belongs to the glycosyltransferase 47 family.</text>
</comment>
<keyword evidence="4" id="KW-1185">Reference proteome</keyword>
<protein>
    <recommendedName>
        <fullName evidence="2">Exostosin GT47 domain-containing protein</fullName>
    </recommendedName>
</protein>
<dbReference type="OrthoDB" id="1924787at2759"/>
<reference evidence="3 4" key="1">
    <citation type="journal article" date="2013" name="Curr. Biol.">
        <title>The Genome of the Foraminiferan Reticulomyxa filosa.</title>
        <authorList>
            <person name="Glockner G."/>
            <person name="Hulsmann N."/>
            <person name="Schleicher M."/>
            <person name="Noegel A.A."/>
            <person name="Eichinger L."/>
            <person name="Gallinger C."/>
            <person name="Pawlowski J."/>
            <person name="Sierra R."/>
            <person name="Euteneuer U."/>
            <person name="Pillet L."/>
            <person name="Moustafa A."/>
            <person name="Platzer M."/>
            <person name="Groth M."/>
            <person name="Szafranski K."/>
            <person name="Schliwa M."/>
        </authorList>
    </citation>
    <scope>NUCLEOTIDE SEQUENCE [LARGE SCALE GENOMIC DNA]</scope>
</reference>
<dbReference type="AlphaFoldDB" id="X6MJK1"/>
<name>X6MJK1_RETFI</name>
<feature type="domain" description="Exostosin GT47" evidence="2">
    <location>
        <begin position="11"/>
        <end position="134"/>
    </location>
</feature>
<proteinExistence type="inferred from homology"/>
<dbReference type="InterPro" id="IPR004263">
    <property type="entry name" value="Exostosin"/>
</dbReference>
<gene>
    <name evidence="3" type="ORF">RFI_24130</name>
</gene>
<dbReference type="EMBL" id="ASPP01020724">
    <property type="protein sequence ID" value="ETO13240.1"/>
    <property type="molecule type" value="Genomic_DNA"/>
</dbReference>
<dbReference type="Proteomes" id="UP000023152">
    <property type="component" value="Unassembled WGS sequence"/>
</dbReference>